<feature type="compositionally biased region" description="Basic and acidic residues" evidence="1">
    <location>
        <begin position="89"/>
        <end position="99"/>
    </location>
</feature>
<feature type="region of interest" description="Disordered" evidence="1">
    <location>
        <begin position="29"/>
        <end position="99"/>
    </location>
</feature>
<evidence type="ECO:0000313" key="2">
    <source>
        <dbReference type="EMBL" id="CAL1356338.1"/>
    </source>
</evidence>
<proteinExistence type="predicted"/>
<sequence>MAIEHNAIGRLLGVAWRRSTQCISCEGLHGGGKGRGSKCSELKKHRETRHQELGQGRRGTKPQNPRSITATIRARHRLPSTDTDLEAENYQHGEWRGNR</sequence>
<gene>
    <name evidence="2" type="ORF">LTRI10_LOCUS4045</name>
</gene>
<keyword evidence="3" id="KW-1185">Reference proteome</keyword>
<evidence type="ECO:0000256" key="1">
    <source>
        <dbReference type="SAM" id="MobiDB-lite"/>
    </source>
</evidence>
<feature type="compositionally biased region" description="Polar residues" evidence="1">
    <location>
        <begin position="61"/>
        <end position="70"/>
    </location>
</feature>
<feature type="compositionally biased region" description="Basic and acidic residues" evidence="1">
    <location>
        <begin position="38"/>
        <end position="52"/>
    </location>
</feature>
<organism evidence="2 3">
    <name type="scientific">Linum trigynum</name>
    <dbReference type="NCBI Taxonomy" id="586398"/>
    <lineage>
        <taxon>Eukaryota</taxon>
        <taxon>Viridiplantae</taxon>
        <taxon>Streptophyta</taxon>
        <taxon>Embryophyta</taxon>
        <taxon>Tracheophyta</taxon>
        <taxon>Spermatophyta</taxon>
        <taxon>Magnoliopsida</taxon>
        <taxon>eudicotyledons</taxon>
        <taxon>Gunneridae</taxon>
        <taxon>Pentapetalae</taxon>
        <taxon>rosids</taxon>
        <taxon>fabids</taxon>
        <taxon>Malpighiales</taxon>
        <taxon>Linaceae</taxon>
        <taxon>Linum</taxon>
    </lineage>
</organism>
<name>A0AAV2CIH8_9ROSI</name>
<reference evidence="2 3" key="1">
    <citation type="submission" date="2024-04" db="EMBL/GenBank/DDBJ databases">
        <authorList>
            <person name="Fracassetti M."/>
        </authorList>
    </citation>
    <scope>NUCLEOTIDE SEQUENCE [LARGE SCALE GENOMIC DNA]</scope>
</reference>
<dbReference type="AlphaFoldDB" id="A0AAV2CIH8"/>
<protein>
    <submittedName>
        <fullName evidence="2">Uncharacterized protein</fullName>
    </submittedName>
</protein>
<accession>A0AAV2CIH8</accession>
<dbReference type="Proteomes" id="UP001497516">
    <property type="component" value="Chromosome 1"/>
</dbReference>
<dbReference type="EMBL" id="OZ034813">
    <property type="protein sequence ID" value="CAL1356338.1"/>
    <property type="molecule type" value="Genomic_DNA"/>
</dbReference>
<evidence type="ECO:0000313" key="3">
    <source>
        <dbReference type="Proteomes" id="UP001497516"/>
    </source>
</evidence>